<reference evidence="2" key="1">
    <citation type="journal article" date="2014" name="Int. J. Syst. Evol. Microbiol.">
        <title>Complete genome sequence of Corynebacterium casei LMG S-19264T (=DSM 44701T), isolated from a smear-ripened cheese.</title>
        <authorList>
            <consortium name="US DOE Joint Genome Institute (JGI-PGF)"/>
            <person name="Walter F."/>
            <person name="Albersmeier A."/>
            <person name="Kalinowski J."/>
            <person name="Ruckert C."/>
        </authorList>
    </citation>
    <scope>NUCLEOTIDE SEQUENCE</scope>
    <source>
        <strain evidence="2">JCM 4790</strain>
    </source>
</reference>
<comment type="caution">
    <text evidence="2">The sequence shown here is derived from an EMBL/GenBank/DDBJ whole genome shotgun (WGS) entry which is preliminary data.</text>
</comment>
<keyword evidence="3" id="KW-1185">Reference proteome</keyword>
<dbReference type="Proteomes" id="UP000619244">
    <property type="component" value="Unassembled WGS sequence"/>
</dbReference>
<evidence type="ECO:0000256" key="1">
    <source>
        <dbReference type="SAM" id="MobiDB-lite"/>
    </source>
</evidence>
<evidence type="ECO:0000313" key="2">
    <source>
        <dbReference type="EMBL" id="GGY13562.1"/>
    </source>
</evidence>
<sequence length="74" mass="7879">MPSVMGLLEERELAARQRVEALRVGLEQTQERWQRLVIARETVGEVLSAPAADGPTQSAEAASPVAAPRASPAT</sequence>
<accession>A0A918P1Q0</accession>
<feature type="compositionally biased region" description="Low complexity" evidence="1">
    <location>
        <begin position="58"/>
        <end position="74"/>
    </location>
</feature>
<protein>
    <submittedName>
        <fullName evidence="2">Uncharacterized protein</fullName>
    </submittedName>
</protein>
<dbReference type="EMBL" id="BMVU01000090">
    <property type="protein sequence ID" value="GGY13562.1"/>
    <property type="molecule type" value="Genomic_DNA"/>
</dbReference>
<dbReference type="AlphaFoldDB" id="A0A918P1Q0"/>
<evidence type="ECO:0000313" key="3">
    <source>
        <dbReference type="Proteomes" id="UP000619244"/>
    </source>
</evidence>
<name>A0A918P1Q0_9ACTN</name>
<proteinExistence type="predicted"/>
<reference evidence="2" key="2">
    <citation type="submission" date="2020-09" db="EMBL/GenBank/DDBJ databases">
        <authorList>
            <person name="Sun Q."/>
            <person name="Ohkuma M."/>
        </authorList>
    </citation>
    <scope>NUCLEOTIDE SEQUENCE</scope>
    <source>
        <strain evidence="2">JCM 4790</strain>
    </source>
</reference>
<organism evidence="2 3">
    <name type="scientific">Streptomyces minutiscleroticus</name>
    <dbReference type="NCBI Taxonomy" id="68238"/>
    <lineage>
        <taxon>Bacteria</taxon>
        <taxon>Bacillati</taxon>
        <taxon>Actinomycetota</taxon>
        <taxon>Actinomycetes</taxon>
        <taxon>Kitasatosporales</taxon>
        <taxon>Streptomycetaceae</taxon>
        <taxon>Streptomyces</taxon>
    </lineage>
</organism>
<gene>
    <name evidence="2" type="ORF">GCM10010358_77280</name>
</gene>
<feature type="region of interest" description="Disordered" evidence="1">
    <location>
        <begin position="48"/>
        <end position="74"/>
    </location>
</feature>